<evidence type="ECO:0000256" key="1">
    <source>
        <dbReference type="SAM" id="MobiDB-lite"/>
    </source>
</evidence>
<organism evidence="2 3">
    <name type="scientific">Diplodia seriata</name>
    <dbReference type="NCBI Taxonomy" id="420778"/>
    <lineage>
        <taxon>Eukaryota</taxon>
        <taxon>Fungi</taxon>
        <taxon>Dikarya</taxon>
        <taxon>Ascomycota</taxon>
        <taxon>Pezizomycotina</taxon>
        <taxon>Dothideomycetes</taxon>
        <taxon>Dothideomycetes incertae sedis</taxon>
        <taxon>Botryosphaeriales</taxon>
        <taxon>Botryosphaeriaceae</taxon>
        <taxon>Diplodia</taxon>
    </lineage>
</organism>
<dbReference type="GeneID" id="92013787"/>
<gene>
    <name evidence="2" type="ORF">SLS55_009702</name>
</gene>
<name>A0ABR3C3I8_9PEZI</name>
<comment type="caution">
    <text evidence="2">The sequence shown here is derived from an EMBL/GenBank/DDBJ whole genome shotgun (WGS) entry which is preliminary data.</text>
</comment>
<feature type="region of interest" description="Disordered" evidence="1">
    <location>
        <begin position="129"/>
        <end position="159"/>
    </location>
</feature>
<accession>A0ABR3C3I8</accession>
<keyword evidence="3" id="KW-1185">Reference proteome</keyword>
<dbReference type="SUPFAM" id="SSF53474">
    <property type="entry name" value="alpha/beta-Hydrolases"/>
    <property type="match status" value="1"/>
</dbReference>
<dbReference type="Proteomes" id="UP001430584">
    <property type="component" value="Unassembled WGS sequence"/>
</dbReference>
<dbReference type="RefSeq" id="XP_066629043.1">
    <property type="nucleotide sequence ID" value="XM_066781097.1"/>
</dbReference>
<proteinExistence type="predicted"/>
<evidence type="ECO:0000313" key="3">
    <source>
        <dbReference type="Proteomes" id="UP001430584"/>
    </source>
</evidence>
<reference evidence="2 3" key="1">
    <citation type="submission" date="2024-02" db="EMBL/GenBank/DDBJ databases">
        <title>De novo assembly and annotation of 12 fungi associated with fruit tree decline syndrome in Ontario, Canada.</title>
        <authorList>
            <person name="Sulman M."/>
            <person name="Ellouze W."/>
            <person name="Ilyukhin E."/>
        </authorList>
    </citation>
    <scope>NUCLEOTIDE SEQUENCE [LARGE SCALE GENOMIC DNA]</scope>
    <source>
        <strain evidence="2 3">FDS-637</strain>
    </source>
</reference>
<feature type="compositionally biased region" description="Low complexity" evidence="1">
    <location>
        <begin position="129"/>
        <end position="150"/>
    </location>
</feature>
<dbReference type="EMBL" id="JAJVCZ030000010">
    <property type="protein sequence ID" value="KAL0255172.1"/>
    <property type="molecule type" value="Genomic_DNA"/>
</dbReference>
<evidence type="ECO:0000313" key="2">
    <source>
        <dbReference type="EMBL" id="KAL0255172.1"/>
    </source>
</evidence>
<dbReference type="InterPro" id="IPR029058">
    <property type="entry name" value="AB_hydrolase_fold"/>
</dbReference>
<evidence type="ECO:0008006" key="4">
    <source>
        <dbReference type="Google" id="ProtNLM"/>
    </source>
</evidence>
<protein>
    <recommendedName>
        <fullName evidence="4">Carboxylesterase type B domain-containing protein</fullName>
    </recommendedName>
</protein>
<sequence>MRGLYQKRASFSGPVVISHEQHEANGQAYTGVNTTADVSTYLRIFFPAITDDVVDELLALYAEGDYASPGLRFADMKQHFDLTCKNLALTQYLRNDTWNAMVALGEATHGTDQSYYWYSTYSLSSSTITTSSSSSNSTATSSNSTSSAGGAPSGGGGMGGGSSSVNATVAVAMQKYLMSFVLTGDPNARWADDKLAWPKYGNETNTLVFNTTMYLEGDDLANEKCLHWNKALWY</sequence>
<dbReference type="Gene3D" id="3.40.50.1820">
    <property type="entry name" value="alpha/beta hydrolase"/>
    <property type="match status" value="1"/>
</dbReference>